<organism evidence="2 3">
    <name type="scientific">Aurantibacter aestuarii</name>
    <dbReference type="NCBI Taxonomy" id="1266046"/>
    <lineage>
        <taxon>Bacteria</taxon>
        <taxon>Pseudomonadati</taxon>
        <taxon>Bacteroidota</taxon>
        <taxon>Flavobacteriia</taxon>
        <taxon>Flavobacteriales</taxon>
        <taxon>Flavobacteriaceae</taxon>
        <taxon>Aurantibacter</taxon>
    </lineage>
</organism>
<evidence type="ECO:0000313" key="2">
    <source>
        <dbReference type="EMBL" id="PSG88305.1"/>
    </source>
</evidence>
<dbReference type="InterPro" id="IPR024173">
    <property type="entry name" value="Pesterase_MJ0037-like"/>
</dbReference>
<dbReference type="RefSeq" id="WP_106463444.1">
    <property type="nucleotide sequence ID" value="NZ_PXOQ01000009.1"/>
</dbReference>
<dbReference type="Pfam" id="PF00149">
    <property type="entry name" value="Metallophos"/>
    <property type="match status" value="1"/>
</dbReference>
<proteinExistence type="predicted"/>
<sequence length="217" mass="24780">MITIAEFKCVCQTETFILTNQRALYWDKEKALVLSDLHVGKAATFRKHGIPISKAVLEDDLKRLNQLILHFNAEKLIIVGDLFHAEHNSDIDYFEDWLASFENLKVELILGNHDKLQTELYTRMHLGVFQPKKDTDNLSFIHDAVAKNTKQFTVSGHTHPGVLIKGKAKQRFKLPCYQITEQQLILPAFSLFTGLNVANAPKNCKQIAFTDNLIFEV</sequence>
<dbReference type="NCBIfam" id="TIGR04123">
    <property type="entry name" value="P_estr_lig_assc"/>
    <property type="match status" value="1"/>
</dbReference>
<dbReference type="Proteomes" id="UP000238426">
    <property type="component" value="Unassembled WGS sequence"/>
</dbReference>
<dbReference type="OrthoDB" id="9795838at2"/>
<dbReference type="EMBL" id="PXOQ01000009">
    <property type="protein sequence ID" value="PSG88305.1"/>
    <property type="molecule type" value="Genomic_DNA"/>
</dbReference>
<dbReference type="AlphaFoldDB" id="A0A2T1N8V5"/>
<accession>A0A2T1N8V5</accession>
<dbReference type="PANTHER" id="PTHR39323">
    <property type="entry name" value="BLR1149 PROTEIN"/>
    <property type="match status" value="1"/>
</dbReference>
<name>A0A2T1N8V5_9FLAO</name>
<gene>
    <name evidence="2" type="ORF">C7H52_08355</name>
</gene>
<dbReference type="Gene3D" id="3.60.21.10">
    <property type="match status" value="1"/>
</dbReference>
<dbReference type="InterPro" id="IPR004843">
    <property type="entry name" value="Calcineurin-like_PHP"/>
</dbReference>
<dbReference type="InterPro" id="IPR026336">
    <property type="entry name" value="PdeM-like"/>
</dbReference>
<protein>
    <submittedName>
        <fullName evidence="2">Phosphoesterase</fullName>
    </submittedName>
</protein>
<dbReference type="PANTHER" id="PTHR39323:SF1">
    <property type="entry name" value="BLR1149 PROTEIN"/>
    <property type="match status" value="1"/>
</dbReference>
<dbReference type="InterPro" id="IPR029052">
    <property type="entry name" value="Metallo-depent_PP-like"/>
</dbReference>
<evidence type="ECO:0000313" key="3">
    <source>
        <dbReference type="Proteomes" id="UP000238426"/>
    </source>
</evidence>
<reference evidence="2 3" key="1">
    <citation type="submission" date="2018-03" db="EMBL/GenBank/DDBJ databases">
        <title>Mesoflavibacter sp. HG37 and Mesoflavibacter sp. HG96 sp.nov., two marine bacteria isolated from seawater of Western Pacific Ocean.</title>
        <authorList>
            <person name="Cheng H."/>
            <person name="Wu Y.-H."/>
            <person name="Guo L.-L."/>
            <person name="Xu X.-W."/>
        </authorList>
    </citation>
    <scope>NUCLEOTIDE SEQUENCE [LARGE SCALE GENOMIC DNA]</scope>
    <source>
        <strain evidence="2 3">KCTC 32269</strain>
    </source>
</reference>
<keyword evidence="3" id="KW-1185">Reference proteome</keyword>
<dbReference type="SUPFAM" id="SSF56300">
    <property type="entry name" value="Metallo-dependent phosphatases"/>
    <property type="match status" value="1"/>
</dbReference>
<feature type="domain" description="Calcineurin-like phosphoesterase" evidence="1">
    <location>
        <begin position="32"/>
        <end position="157"/>
    </location>
</feature>
<comment type="caution">
    <text evidence="2">The sequence shown here is derived from an EMBL/GenBank/DDBJ whole genome shotgun (WGS) entry which is preliminary data.</text>
</comment>
<evidence type="ECO:0000259" key="1">
    <source>
        <dbReference type="Pfam" id="PF00149"/>
    </source>
</evidence>
<dbReference type="PIRSF" id="PIRSF000887">
    <property type="entry name" value="Pesterase_MJ0037"/>
    <property type="match status" value="1"/>
</dbReference>
<dbReference type="GO" id="GO:0016787">
    <property type="term" value="F:hydrolase activity"/>
    <property type="evidence" value="ECO:0007669"/>
    <property type="project" value="InterPro"/>
</dbReference>